<keyword evidence="1" id="KW-1133">Transmembrane helix</keyword>
<organism evidence="2 3">
    <name type="scientific">Polarella glacialis</name>
    <name type="common">Dinoflagellate</name>
    <dbReference type="NCBI Taxonomy" id="89957"/>
    <lineage>
        <taxon>Eukaryota</taxon>
        <taxon>Sar</taxon>
        <taxon>Alveolata</taxon>
        <taxon>Dinophyceae</taxon>
        <taxon>Suessiales</taxon>
        <taxon>Suessiaceae</taxon>
        <taxon>Polarella</taxon>
    </lineage>
</organism>
<feature type="non-terminal residue" evidence="2">
    <location>
        <position position="198"/>
    </location>
</feature>
<dbReference type="Proteomes" id="UP000626109">
    <property type="component" value="Unassembled WGS sequence"/>
</dbReference>
<feature type="transmembrane region" description="Helical" evidence="1">
    <location>
        <begin position="150"/>
        <end position="174"/>
    </location>
</feature>
<dbReference type="AlphaFoldDB" id="A0A813IJG6"/>
<evidence type="ECO:0000313" key="2">
    <source>
        <dbReference type="EMBL" id="CAE8651082.1"/>
    </source>
</evidence>
<sequence>GWFCDMAASSQADSIWQVLLASPAFRRSCTTSYLVNLAFGLSINVGTTWGESTIPVFADLQKDVASAFLFSACFCGLLTPLLSSCGILRAVKEGKAPRISDSAVSQSWSRFILEREVCTRSLLIAFGDTLVFGIVACLLGGAAGQDTLPVWSFLILLCFWAIPIQLVTSLLNYAAVVHLARGSSPAFTEEGVVEVSMS</sequence>
<evidence type="ECO:0000313" key="3">
    <source>
        <dbReference type="Proteomes" id="UP000626109"/>
    </source>
</evidence>
<feature type="transmembrane region" description="Helical" evidence="1">
    <location>
        <begin position="67"/>
        <end position="88"/>
    </location>
</feature>
<keyword evidence="1" id="KW-0812">Transmembrane</keyword>
<dbReference type="EMBL" id="CAJNNW010009581">
    <property type="protein sequence ID" value="CAE8651082.1"/>
    <property type="molecule type" value="Genomic_DNA"/>
</dbReference>
<keyword evidence="1" id="KW-0472">Membrane</keyword>
<gene>
    <name evidence="2" type="ORF">PGLA2088_LOCUS8823</name>
</gene>
<name>A0A813IJG6_POLGL</name>
<accession>A0A813IJG6</accession>
<feature type="transmembrane region" description="Helical" evidence="1">
    <location>
        <begin position="122"/>
        <end position="144"/>
    </location>
</feature>
<comment type="caution">
    <text evidence="2">The sequence shown here is derived from an EMBL/GenBank/DDBJ whole genome shotgun (WGS) entry which is preliminary data.</text>
</comment>
<proteinExistence type="predicted"/>
<reference evidence="2" key="1">
    <citation type="submission" date="2021-02" db="EMBL/GenBank/DDBJ databases">
        <authorList>
            <person name="Dougan E. K."/>
            <person name="Rhodes N."/>
            <person name="Thang M."/>
            <person name="Chan C."/>
        </authorList>
    </citation>
    <scope>NUCLEOTIDE SEQUENCE</scope>
</reference>
<evidence type="ECO:0000256" key="1">
    <source>
        <dbReference type="SAM" id="Phobius"/>
    </source>
</evidence>
<protein>
    <submittedName>
        <fullName evidence="2">Uncharacterized protein</fullName>
    </submittedName>
</protein>